<comment type="caution">
    <text evidence="7">The sequence shown here is derived from an EMBL/GenBank/DDBJ whole genome shotgun (WGS) entry which is preliminary data.</text>
</comment>
<dbReference type="SUPFAM" id="SSF46626">
    <property type="entry name" value="Cytochrome c"/>
    <property type="match status" value="1"/>
</dbReference>
<protein>
    <submittedName>
        <fullName evidence="7">DUF1553 domain-containing protein</fullName>
    </submittedName>
</protein>
<dbReference type="GO" id="GO:0046872">
    <property type="term" value="F:metal ion binding"/>
    <property type="evidence" value="ECO:0007669"/>
    <property type="project" value="UniProtKB-KW"/>
</dbReference>
<evidence type="ECO:0000256" key="1">
    <source>
        <dbReference type="ARBA" id="ARBA00022617"/>
    </source>
</evidence>
<dbReference type="PROSITE" id="PS51007">
    <property type="entry name" value="CYTC"/>
    <property type="match status" value="1"/>
</dbReference>
<organism evidence="7 8">
    <name type="scientific">Tautonia sociabilis</name>
    <dbReference type="NCBI Taxonomy" id="2080755"/>
    <lineage>
        <taxon>Bacteria</taxon>
        <taxon>Pseudomonadati</taxon>
        <taxon>Planctomycetota</taxon>
        <taxon>Planctomycetia</taxon>
        <taxon>Isosphaerales</taxon>
        <taxon>Isosphaeraceae</taxon>
        <taxon>Tautonia</taxon>
    </lineage>
</organism>
<keyword evidence="3 4" id="KW-0408">Iron</keyword>
<sequence length="918" mass="101460">MDRSIPLLARRSVGGPASLVPAIVVLGLAWAGSTATGGEAVDYEAKIKPLLRDRCFACHGALKQQAGLRLDTVALMLEGGDSGPAVEPGESEFSPLIERVSSAEPSLRMPPEGEPLDDEQIALLRSWIDGGAAAPEGEEPEPDPRDHWAFRPPTRPPVPDAGLGWARDPIDAFLAAEHERLGLDRSPEAPPHVLLRRVYLDLIGLPPSREDLLAFLDDPSDAHYERIVDRLLADPRHGERWARHWMDVWRYSDWYGRRSVPDVLNSYAMIWRWRDWIVRSLNADAGYDHIVRMMLAADELAPDDPEQLVATGYLVRNFYRWNYNSWMKDSVEHTGKAFLGLTINCAHCHDHKYDPISHEDYFAFRAFFEPIEIRHDRVPGEPDPGPYPTYDYGKSYGPITSGMVRIFDKTLDAETFLYTRGESRNVVPGRPPIPPGPPRFLAGDEFAIEPVELPPESAYPGLKAFIRLEETEACESALAEARATLDASRERFESMGPEASDVDRERATIRLRVDEMKAAAALAALESLRARIAADDARFGRGGDDPDAAARLASAAEREAAAARARLELASAELADFEARHQAEPDADAVAKAEQRLSAARSALDAAEQATSEDSADYTPLSPSYPDRSTGRRSALAGWITRRGNPLTARVAVNHLWGWHFGEPLVATPHDLGRNGARPTHPELLDWLAVELMEPSSPGVPPWSMKHLHRRIVLSAAYRMASTSSESASANRSIDPENRLLWRFRPSRMEAEVVRDSLLAVGGVLDEAIGGPEIDQSEGLTTHRRSLYFAHHGEASMPFLELFDAPDPGECYRRTTSVVPQQSLALSNNPLAIEMARSITSSLSAELGATPDDGAFMTAAFERVLCRPPSREELAAGARFLARMTNILRGASIPEPDTRAREDFVHALLNHNDFVTIR</sequence>
<evidence type="ECO:0000256" key="3">
    <source>
        <dbReference type="ARBA" id="ARBA00023004"/>
    </source>
</evidence>
<feature type="region of interest" description="Disordered" evidence="5">
    <location>
        <begin position="132"/>
        <end position="154"/>
    </location>
</feature>
<dbReference type="InterPro" id="IPR009056">
    <property type="entry name" value="Cyt_c-like_dom"/>
</dbReference>
<dbReference type="InterPro" id="IPR011429">
    <property type="entry name" value="Cyt_c_Planctomycete-type"/>
</dbReference>
<feature type="region of interest" description="Disordered" evidence="5">
    <location>
        <begin position="601"/>
        <end position="631"/>
    </location>
</feature>
<name>A0A432MEW8_9BACT</name>
<reference evidence="7 8" key="1">
    <citation type="submission" date="2018-12" db="EMBL/GenBank/DDBJ databases">
        <authorList>
            <person name="Toschakov S.V."/>
        </authorList>
    </citation>
    <scope>NUCLEOTIDE SEQUENCE [LARGE SCALE GENOMIC DNA]</scope>
    <source>
        <strain evidence="7 8">GM2012</strain>
    </source>
</reference>
<dbReference type="InterPro" id="IPR011444">
    <property type="entry name" value="DUF1549"/>
</dbReference>
<feature type="compositionally biased region" description="Low complexity" evidence="5">
    <location>
        <begin position="601"/>
        <end position="610"/>
    </location>
</feature>
<dbReference type="PANTHER" id="PTHR35889">
    <property type="entry name" value="CYCLOINULO-OLIGOSACCHARIDE FRUCTANOTRANSFERASE-RELATED"/>
    <property type="match status" value="1"/>
</dbReference>
<evidence type="ECO:0000313" key="7">
    <source>
        <dbReference type="EMBL" id="RUL84220.1"/>
    </source>
</evidence>
<dbReference type="OrthoDB" id="127107at2"/>
<dbReference type="Proteomes" id="UP000280296">
    <property type="component" value="Unassembled WGS sequence"/>
</dbReference>
<keyword evidence="1 4" id="KW-0349">Heme</keyword>
<evidence type="ECO:0000256" key="4">
    <source>
        <dbReference type="PROSITE-ProRule" id="PRU00433"/>
    </source>
</evidence>
<keyword evidence="2 4" id="KW-0479">Metal-binding</keyword>
<dbReference type="GO" id="GO:0009055">
    <property type="term" value="F:electron transfer activity"/>
    <property type="evidence" value="ECO:0007669"/>
    <property type="project" value="InterPro"/>
</dbReference>
<feature type="domain" description="Cytochrome c" evidence="6">
    <location>
        <begin position="32"/>
        <end position="178"/>
    </location>
</feature>
<dbReference type="PANTHER" id="PTHR35889:SF3">
    <property type="entry name" value="F-BOX DOMAIN-CONTAINING PROTEIN"/>
    <property type="match status" value="1"/>
</dbReference>
<reference evidence="7 8" key="2">
    <citation type="submission" date="2019-01" db="EMBL/GenBank/DDBJ databases">
        <title>Tautonia sociabilis, a novel thermotolerant planctomycete of Isosphaeraceae family, isolated from a 4000 m deep subterranean habitat.</title>
        <authorList>
            <person name="Kovaleva O.L."/>
            <person name="Elcheninov A.G."/>
            <person name="Van Heerden E."/>
            <person name="Toshchakov S.V."/>
            <person name="Novikov A."/>
            <person name="Bonch-Osmolovskaya E.A."/>
            <person name="Kublanov I.V."/>
        </authorList>
    </citation>
    <scope>NUCLEOTIDE SEQUENCE [LARGE SCALE GENOMIC DNA]</scope>
    <source>
        <strain evidence="7 8">GM2012</strain>
    </source>
</reference>
<evidence type="ECO:0000259" key="6">
    <source>
        <dbReference type="PROSITE" id="PS51007"/>
    </source>
</evidence>
<keyword evidence="8" id="KW-1185">Reference proteome</keyword>
<evidence type="ECO:0000313" key="8">
    <source>
        <dbReference type="Proteomes" id="UP000280296"/>
    </source>
</evidence>
<accession>A0A432MEW8</accession>
<dbReference type="Pfam" id="PF07583">
    <property type="entry name" value="PSCyt2"/>
    <property type="match status" value="1"/>
</dbReference>
<gene>
    <name evidence="7" type="ORF">TsocGM_20740</name>
</gene>
<proteinExistence type="predicted"/>
<evidence type="ECO:0000256" key="2">
    <source>
        <dbReference type="ARBA" id="ARBA00022723"/>
    </source>
</evidence>
<dbReference type="InterPro" id="IPR022655">
    <property type="entry name" value="DUF1553"/>
</dbReference>
<dbReference type="Pfam" id="PF07587">
    <property type="entry name" value="PSD1"/>
    <property type="match status" value="1"/>
</dbReference>
<dbReference type="AlphaFoldDB" id="A0A432MEW8"/>
<dbReference type="GO" id="GO:0020037">
    <property type="term" value="F:heme binding"/>
    <property type="evidence" value="ECO:0007669"/>
    <property type="project" value="InterPro"/>
</dbReference>
<dbReference type="RefSeq" id="WP_126727376.1">
    <property type="nucleotide sequence ID" value="NZ_RYZH01000051.1"/>
</dbReference>
<evidence type="ECO:0000256" key="5">
    <source>
        <dbReference type="SAM" id="MobiDB-lite"/>
    </source>
</evidence>
<dbReference type="EMBL" id="RYZH01000051">
    <property type="protein sequence ID" value="RUL84220.1"/>
    <property type="molecule type" value="Genomic_DNA"/>
</dbReference>
<dbReference type="Pfam" id="PF07635">
    <property type="entry name" value="PSCyt1"/>
    <property type="match status" value="1"/>
</dbReference>
<dbReference type="InterPro" id="IPR036909">
    <property type="entry name" value="Cyt_c-like_dom_sf"/>
</dbReference>